<sequence>MVMIEWIGTLLCKGVFLLIFHATRIVMGVLILVCGLLK</sequence>
<keyword evidence="1" id="KW-0472">Membrane</keyword>
<reference evidence="2" key="1">
    <citation type="submission" date="2018-02" db="EMBL/GenBank/DDBJ databases">
        <title>Rhizophora mucronata_Transcriptome.</title>
        <authorList>
            <person name="Meera S.P."/>
            <person name="Sreeshan A."/>
            <person name="Augustine A."/>
        </authorList>
    </citation>
    <scope>NUCLEOTIDE SEQUENCE</scope>
    <source>
        <tissue evidence="2">Leaf</tissue>
    </source>
</reference>
<organism evidence="2">
    <name type="scientific">Rhizophora mucronata</name>
    <name type="common">Asiatic mangrove</name>
    <dbReference type="NCBI Taxonomy" id="61149"/>
    <lineage>
        <taxon>Eukaryota</taxon>
        <taxon>Viridiplantae</taxon>
        <taxon>Streptophyta</taxon>
        <taxon>Embryophyta</taxon>
        <taxon>Tracheophyta</taxon>
        <taxon>Spermatophyta</taxon>
        <taxon>Magnoliopsida</taxon>
        <taxon>eudicotyledons</taxon>
        <taxon>Gunneridae</taxon>
        <taxon>Pentapetalae</taxon>
        <taxon>rosids</taxon>
        <taxon>fabids</taxon>
        <taxon>Malpighiales</taxon>
        <taxon>Rhizophoraceae</taxon>
        <taxon>Rhizophora</taxon>
    </lineage>
</organism>
<accession>A0A2P2PWY4</accession>
<feature type="transmembrane region" description="Helical" evidence="1">
    <location>
        <begin position="15"/>
        <end position="37"/>
    </location>
</feature>
<proteinExistence type="predicted"/>
<keyword evidence="1" id="KW-1133">Transmembrane helix</keyword>
<evidence type="ECO:0000256" key="1">
    <source>
        <dbReference type="SAM" id="Phobius"/>
    </source>
</evidence>
<dbReference type="AlphaFoldDB" id="A0A2P2PWY4"/>
<protein>
    <submittedName>
        <fullName evidence="2">Uncharacterized protein</fullName>
    </submittedName>
</protein>
<evidence type="ECO:0000313" key="2">
    <source>
        <dbReference type="EMBL" id="MBX59262.1"/>
    </source>
</evidence>
<name>A0A2P2PWY4_RHIMU</name>
<dbReference type="EMBL" id="GGEC01078778">
    <property type="protein sequence ID" value="MBX59262.1"/>
    <property type="molecule type" value="Transcribed_RNA"/>
</dbReference>
<keyword evidence="1" id="KW-0812">Transmembrane</keyword>